<feature type="transmembrane region" description="Helical" evidence="1">
    <location>
        <begin position="79"/>
        <end position="99"/>
    </location>
</feature>
<accession>A0A6P4ZPL5</accession>
<feature type="transmembrane region" description="Helical" evidence="1">
    <location>
        <begin position="175"/>
        <end position="197"/>
    </location>
</feature>
<reference evidence="3" key="1">
    <citation type="submission" date="2025-08" db="UniProtKB">
        <authorList>
            <consortium name="RefSeq"/>
        </authorList>
    </citation>
    <scope>IDENTIFICATION</scope>
    <source>
        <tissue evidence="3">Gonad</tissue>
    </source>
</reference>
<dbReference type="KEGG" id="bbel:109476436"/>
<dbReference type="GeneID" id="109476436"/>
<dbReference type="Pfam" id="PF10269">
    <property type="entry name" value="Tmemb_185A"/>
    <property type="match status" value="1"/>
</dbReference>
<keyword evidence="1" id="KW-0472">Membrane</keyword>
<dbReference type="OrthoDB" id="72976at2759"/>
<sequence length="345" mass="40275">MNLRAIFQDFNPSKFVLYFCLLLFSVLLALRLDSTIQWSYWAVFLPLWMWKVVVITGASRGIYVWWKHPEYRTEGDSYVEFKAMLICLGLNLLLLMFELLACDNLEFKHHLWLLVFMPLFFISPVSIAACIWGFRHDRSLEFETICSVNILQFIFIALRLDHVILWKWVIVFVPMWILMCLVCLIVLYYIIWSILFMRSTDVMAEQRRAHLILAITALALVLPFLTFEVLLANRLDGDNQYQFVAIMAPLYISLLTLMGMSFGQKGGNHWWFGIRKDFCQFLLEVCPCLREYGNISYKIHHDDDNEESEEETAVDPACRVPRAQPIITSSPTKCVVPVISIDMPD</sequence>
<dbReference type="InterPro" id="IPR019396">
    <property type="entry name" value="TM_Fragile-X-F-assoc"/>
</dbReference>
<feature type="transmembrane region" description="Helical" evidence="1">
    <location>
        <begin position="209"/>
        <end position="231"/>
    </location>
</feature>
<gene>
    <name evidence="3" type="primary">LOC109476436</name>
</gene>
<dbReference type="PANTHER" id="PTHR13568">
    <property type="entry name" value="FAM11A, B PROTEIN"/>
    <property type="match status" value="1"/>
</dbReference>
<feature type="transmembrane region" description="Helical" evidence="1">
    <location>
        <begin position="111"/>
        <end position="134"/>
    </location>
</feature>
<feature type="transmembrane region" description="Helical" evidence="1">
    <location>
        <begin position="146"/>
        <end position="169"/>
    </location>
</feature>
<proteinExistence type="predicted"/>
<evidence type="ECO:0000313" key="3">
    <source>
        <dbReference type="RefSeq" id="XP_019632927.1"/>
    </source>
</evidence>
<keyword evidence="2" id="KW-1185">Reference proteome</keyword>
<dbReference type="AlphaFoldDB" id="A0A6P4ZPL5"/>
<feature type="transmembrane region" description="Helical" evidence="1">
    <location>
        <begin position="243"/>
        <end position="262"/>
    </location>
</feature>
<keyword evidence="1" id="KW-1133">Transmembrane helix</keyword>
<evidence type="ECO:0000313" key="2">
    <source>
        <dbReference type="Proteomes" id="UP000515135"/>
    </source>
</evidence>
<feature type="transmembrane region" description="Helical" evidence="1">
    <location>
        <begin position="38"/>
        <end position="58"/>
    </location>
</feature>
<evidence type="ECO:0000256" key="1">
    <source>
        <dbReference type="SAM" id="Phobius"/>
    </source>
</evidence>
<keyword evidence="1" id="KW-0812">Transmembrane</keyword>
<protein>
    <submittedName>
        <fullName evidence="3">Transmembrane protein 185A-like</fullName>
    </submittedName>
</protein>
<dbReference type="PANTHER" id="PTHR13568:SF6">
    <property type="entry name" value="TRANSMEMBRANE PROTEIN 185A"/>
    <property type="match status" value="1"/>
</dbReference>
<dbReference type="RefSeq" id="XP_019632927.1">
    <property type="nucleotide sequence ID" value="XM_019777368.1"/>
</dbReference>
<feature type="transmembrane region" description="Helical" evidence="1">
    <location>
        <begin position="15"/>
        <end position="32"/>
    </location>
</feature>
<name>A0A6P4ZPL5_BRABE</name>
<dbReference type="Proteomes" id="UP000515135">
    <property type="component" value="Unplaced"/>
</dbReference>
<organism evidence="2 3">
    <name type="scientific">Branchiostoma belcheri</name>
    <name type="common">Amphioxus</name>
    <dbReference type="NCBI Taxonomy" id="7741"/>
    <lineage>
        <taxon>Eukaryota</taxon>
        <taxon>Metazoa</taxon>
        <taxon>Chordata</taxon>
        <taxon>Cephalochordata</taxon>
        <taxon>Leptocardii</taxon>
        <taxon>Amphioxiformes</taxon>
        <taxon>Branchiostomatidae</taxon>
        <taxon>Branchiostoma</taxon>
    </lineage>
</organism>